<dbReference type="Gene3D" id="3.40.50.150">
    <property type="entry name" value="Vaccinia Virus protein VP39"/>
    <property type="match status" value="1"/>
</dbReference>
<dbReference type="PANTHER" id="PTHR10629:SF52">
    <property type="entry name" value="DNA (CYTOSINE-5)-METHYLTRANSFERASE 1"/>
    <property type="match status" value="1"/>
</dbReference>
<evidence type="ECO:0000256" key="8">
    <source>
        <dbReference type="RuleBase" id="RU000417"/>
    </source>
</evidence>
<comment type="similarity">
    <text evidence="6 7">Belongs to the class I-like SAM-binding methyltransferase superfamily. C5-methyltransferase family.</text>
</comment>
<dbReference type="EMBL" id="SMFQ01000002">
    <property type="protein sequence ID" value="TCJ88483.1"/>
    <property type="molecule type" value="Genomic_DNA"/>
</dbReference>
<dbReference type="InterPro" id="IPR050390">
    <property type="entry name" value="C5-Methyltransferase"/>
</dbReference>
<dbReference type="InterPro" id="IPR031303">
    <property type="entry name" value="C5_meth_CS"/>
</dbReference>
<dbReference type="PROSITE" id="PS00094">
    <property type="entry name" value="C5_MTASE_1"/>
    <property type="match status" value="1"/>
</dbReference>
<keyword evidence="2 6" id="KW-0808">Transferase</keyword>
<dbReference type="Gene3D" id="3.90.120.10">
    <property type="entry name" value="DNA Methylase, subunit A, domain 2"/>
    <property type="match status" value="1"/>
</dbReference>
<gene>
    <name evidence="9" type="ORF">EV695_0339</name>
</gene>
<dbReference type="PRINTS" id="PR00105">
    <property type="entry name" value="C5METTRFRASE"/>
</dbReference>
<accession>A0A4R1F3U8</accession>
<evidence type="ECO:0000256" key="2">
    <source>
        <dbReference type="ARBA" id="ARBA00022679"/>
    </source>
</evidence>
<dbReference type="InterPro" id="IPR018117">
    <property type="entry name" value="C5_DNA_meth_AS"/>
</dbReference>
<protein>
    <recommendedName>
        <fullName evidence="8">Cytosine-specific methyltransferase</fullName>
        <ecNumber evidence="8">2.1.1.37</ecNumber>
    </recommendedName>
</protein>
<feature type="active site" evidence="6">
    <location>
        <position position="84"/>
    </location>
</feature>
<comment type="catalytic activity">
    <reaction evidence="5 8">
        <text>a 2'-deoxycytidine in DNA + S-adenosyl-L-methionine = a 5-methyl-2'-deoxycytidine in DNA + S-adenosyl-L-homocysteine + H(+)</text>
        <dbReference type="Rhea" id="RHEA:13681"/>
        <dbReference type="Rhea" id="RHEA-COMP:11369"/>
        <dbReference type="Rhea" id="RHEA-COMP:11370"/>
        <dbReference type="ChEBI" id="CHEBI:15378"/>
        <dbReference type="ChEBI" id="CHEBI:57856"/>
        <dbReference type="ChEBI" id="CHEBI:59789"/>
        <dbReference type="ChEBI" id="CHEBI:85452"/>
        <dbReference type="ChEBI" id="CHEBI:85454"/>
        <dbReference type="EC" id="2.1.1.37"/>
    </reaction>
</comment>
<dbReference type="CDD" id="cd00315">
    <property type="entry name" value="Cyt_C5_DNA_methylase"/>
    <property type="match status" value="1"/>
</dbReference>
<keyword evidence="4" id="KW-0680">Restriction system</keyword>
<evidence type="ECO:0000256" key="7">
    <source>
        <dbReference type="RuleBase" id="RU000416"/>
    </source>
</evidence>
<dbReference type="InterPro" id="IPR001525">
    <property type="entry name" value="C5_MeTfrase"/>
</dbReference>
<dbReference type="AlphaFoldDB" id="A0A4R1F3U8"/>
<keyword evidence="3 6" id="KW-0949">S-adenosyl-L-methionine</keyword>
<dbReference type="GO" id="GO:0009307">
    <property type="term" value="P:DNA restriction-modification system"/>
    <property type="evidence" value="ECO:0007669"/>
    <property type="project" value="UniProtKB-KW"/>
</dbReference>
<dbReference type="Pfam" id="PF00145">
    <property type="entry name" value="DNA_methylase"/>
    <property type="match status" value="1"/>
</dbReference>
<dbReference type="GO" id="GO:0032259">
    <property type="term" value="P:methylation"/>
    <property type="evidence" value="ECO:0007669"/>
    <property type="project" value="UniProtKB-KW"/>
</dbReference>
<evidence type="ECO:0000313" key="10">
    <source>
        <dbReference type="Proteomes" id="UP000294887"/>
    </source>
</evidence>
<evidence type="ECO:0000313" key="9">
    <source>
        <dbReference type="EMBL" id="TCJ88483.1"/>
    </source>
</evidence>
<dbReference type="OrthoDB" id="9813719at2"/>
<evidence type="ECO:0000256" key="3">
    <source>
        <dbReference type="ARBA" id="ARBA00022691"/>
    </source>
</evidence>
<organism evidence="9 10">
    <name type="scientific">Cocleimonas flava</name>
    <dbReference type="NCBI Taxonomy" id="634765"/>
    <lineage>
        <taxon>Bacteria</taxon>
        <taxon>Pseudomonadati</taxon>
        <taxon>Pseudomonadota</taxon>
        <taxon>Gammaproteobacteria</taxon>
        <taxon>Thiotrichales</taxon>
        <taxon>Thiotrichaceae</taxon>
        <taxon>Cocleimonas</taxon>
    </lineage>
</organism>
<dbReference type="PROSITE" id="PS51679">
    <property type="entry name" value="SAM_MT_C5"/>
    <property type="match status" value="1"/>
</dbReference>
<evidence type="ECO:0000256" key="4">
    <source>
        <dbReference type="ARBA" id="ARBA00022747"/>
    </source>
</evidence>
<dbReference type="InterPro" id="IPR029063">
    <property type="entry name" value="SAM-dependent_MTases_sf"/>
</dbReference>
<sequence length="349" mass="39239">MVKNLSYKVLDIFSGCGGLSLGLEQAGFEIVLGIDNWQDALNTFKKNHINSETYCHDLSKIDYNHIEKNYLKDGIDVIVGGPPCQGFSISGKRDPSDPRNKLYTSFVKSVKHFKPKAFVMENVPNLASMQQGRIKDIITSEFESLGYSIKSERLLTSDYGVPQNRKRFIMVGLLNDTEFSFPAKTHFENKITTEQAISDLPENSVVCGAGYLSKPLSNYQKHIRGKSKGIFNHVITNHTEKTTSIISLVPDGGNYKDLPNKYKNTRNVNIAWTRFNSKKPSLTIDTGHRHHFHYKYNRVPTVRESARLQSFPDDFIFLGSKTSQYKQVGNAVPPILSKSLGLALLNNLG</sequence>
<dbReference type="PANTHER" id="PTHR10629">
    <property type="entry name" value="CYTOSINE-SPECIFIC METHYLTRANSFERASE"/>
    <property type="match status" value="1"/>
</dbReference>
<dbReference type="GO" id="GO:0044027">
    <property type="term" value="P:negative regulation of gene expression via chromosomal CpG island methylation"/>
    <property type="evidence" value="ECO:0007669"/>
    <property type="project" value="TreeGrafter"/>
</dbReference>
<evidence type="ECO:0000256" key="1">
    <source>
        <dbReference type="ARBA" id="ARBA00022603"/>
    </source>
</evidence>
<dbReference type="GO" id="GO:0003677">
    <property type="term" value="F:DNA binding"/>
    <property type="evidence" value="ECO:0007669"/>
    <property type="project" value="TreeGrafter"/>
</dbReference>
<dbReference type="SUPFAM" id="SSF53335">
    <property type="entry name" value="S-adenosyl-L-methionine-dependent methyltransferases"/>
    <property type="match status" value="1"/>
</dbReference>
<dbReference type="NCBIfam" id="TIGR00675">
    <property type="entry name" value="dcm"/>
    <property type="match status" value="1"/>
</dbReference>
<keyword evidence="10" id="KW-1185">Reference proteome</keyword>
<dbReference type="PROSITE" id="PS00095">
    <property type="entry name" value="C5_MTASE_2"/>
    <property type="match status" value="1"/>
</dbReference>
<reference evidence="9 10" key="1">
    <citation type="submission" date="2019-03" db="EMBL/GenBank/DDBJ databases">
        <title>Genomic Encyclopedia of Type Strains, Phase IV (KMG-IV): sequencing the most valuable type-strain genomes for metagenomic binning, comparative biology and taxonomic classification.</title>
        <authorList>
            <person name="Goeker M."/>
        </authorList>
    </citation>
    <scope>NUCLEOTIDE SEQUENCE [LARGE SCALE GENOMIC DNA]</scope>
    <source>
        <strain evidence="9 10">DSM 24830</strain>
    </source>
</reference>
<proteinExistence type="inferred from homology"/>
<name>A0A4R1F3U8_9GAMM</name>
<dbReference type="GO" id="GO:0003886">
    <property type="term" value="F:DNA (cytosine-5-)-methyltransferase activity"/>
    <property type="evidence" value="ECO:0007669"/>
    <property type="project" value="UniProtKB-EC"/>
</dbReference>
<dbReference type="Proteomes" id="UP000294887">
    <property type="component" value="Unassembled WGS sequence"/>
</dbReference>
<evidence type="ECO:0000256" key="6">
    <source>
        <dbReference type="PROSITE-ProRule" id="PRU01016"/>
    </source>
</evidence>
<comment type="caution">
    <text evidence="9">The sequence shown here is derived from an EMBL/GenBank/DDBJ whole genome shotgun (WGS) entry which is preliminary data.</text>
</comment>
<dbReference type="EC" id="2.1.1.37" evidence="8"/>
<evidence type="ECO:0000256" key="5">
    <source>
        <dbReference type="ARBA" id="ARBA00047422"/>
    </source>
</evidence>
<keyword evidence="1 6" id="KW-0489">Methyltransferase</keyword>